<dbReference type="GO" id="GO:0016747">
    <property type="term" value="F:acyltransferase activity, transferring groups other than amino-acyl groups"/>
    <property type="evidence" value="ECO:0007669"/>
    <property type="project" value="InterPro"/>
</dbReference>
<dbReference type="InterPro" id="IPR050276">
    <property type="entry name" value="MshD_Acetyltransferase"/>
</dbReference>
<evidence type="ECO:0000259" key="1">
    <source>
        <dbReference type="PROSITE" id="PS51186"/>
    </source>
</evidence>
<dbReference type="Gene3D" id="3.40.630.30">
    <property type="match status" value="1"/>
</dbReference>
<dbReference type="Pfam" id="PF00583">
    <property type="entry name" value="Acetyltransf_1"/>
    <property type="match status" value="1"/>
</dbReference>
<evidence type="ECO:0000313" key="2">
    <source>
        <dbReference type="EMBL" id="ANZ48124.1"/>
    </source>
</evidence>
<dbReference type="PANTHER" id="PTHR43617">
    <property type="entry name" value="L-AMINO ACID N-ACETYLTRANSFERASE"/>
    <property type="match status" value="1"/>
</dbReference>
<dbReference type="CDD" id="cd04301">
    <property type="entry name" value="NAT_SF"/>
    <property type="match status" value="1"/>
</dbReference>
<reference evidence="2" key="1">
    <citation type="submission" date="2016-06" db="EMBL/GenBank/DDBJ databases">
        <authorList>
            <person name="Berg J.A."/>
            <person name="Hyde J.R."/>
            <person name="Breakwell D.P."/>
            <person name="Hope S."/>
            <person name="Grose J.H."/>
        </authorList>
    </citation>
    <scope>NUCLEOTIDE SEQUENCE [LARGE SCALE GENOMIC DNA]</scope>
</reference>
<dbReference type="EMBL" id="KX397364">
    <property type="protein sequence ID" value="ANZ48124.1"/>
    <property type="molecule type" value="Genomic_DNA"/>
</dbReference>
<protein>
    <submittedName>
        <fullName evidence="2">GNAT family acetyltransferase</fullName>
    </submittedName>
</protein>
<evidence type="ECO:0000313" key="3">
    <source>
        <dbReference type="Proteomes" id="UP000202181"/>
    </source>
</evidence>
<dbReference type="OrthoDB" id="18429at10239"/>
<gene>
    <name evidence="2" type="ORF">ASESINO_111</name>
</gene>
<keyword evidence="3" id="KW-1185">Reference proteome</keyword>
<dbReference type="KEGG" id="vg:29057061"/>
<dbReference type="InterPro" id="IPR016181">
    <property type="entry name" value="Acyl_CoA_acyltransferase"/>
</dbReference>
<feature type="domain" description="N-acetyltransferase" evidence="1">
    <location>
        <begin position="1"/>
        <end position="154"/>
    </location>
</feature>
<dbReference type="RefSeq" id="YP_009290729.1">
    <property type="nucleotide sequence ID" value="NC_031107.2"/>
</dbReference>
<name>A0A1B2IA70_9CAUD</name>
<dbReference type="SUPFAM" id="SSF55729">
    <property type="entry name" value="Acyl-CoA N-acyltransferases (Nat)"/>
    <property type="match status" value="1"/>
</dbReference>
<organism evidence="2 3">
    <name type="scientific">Erwinia phage vB_EamM_Asesino</name>
    <dbReference type="NCBI Taxonomy" id="1883370"/>
    <lineage>
        <taxon>Viruses</taxon>
        <taxon>Duplodnaviria</taxon>
        <taxon>Heunggongvirae</taxon>
        <taxon>Uroviricota</taxon>
        <taxon>Caudoviricetes</taxon>
        <taxon>Chimalliviridae</taxon>
        <taxon>Erskinevirus</taxon>
        <taxon>Erskinevirus asesino</taxon>
    </lineage>
</organism>
<dbReference type="InterPro" id="IPR000182">
    <property type="entry name" value="GNAT_dom"/>
</dbReference>
<dbReference type="PROSITE" id="PS51186">
    <property type="entry name" value="GNAT"/>
    <property type="match status" value="1"/>
</dbReference>
<dbReference type="Proteomes" id="UP000202181">
    <property type="component" value="Segment"/>
</dbReference>
<accession>A0A1B2IA70</accession>
<dbReference type="GeneID" id="29057061"/>
<sequence length="154" mass="17738">MKIILITKPDSKYGKLYGEGLLGLHNELYDDQHEKLDQLNGRQGFSRISALTDVWDVGTLCACAVDDDNRPVGFITFSYTKQGNRFLWVHNFFVHEAHRSSGVGQTLIDTVRDYGKSKGCKWMQLTVLDNNSRAIAFYERYGFRTEYQDMVKEL</sequence>
<proteinExistence type="predicted"/>